<dbReference type="Proteomes" id="UP001161388">
    <property type="component" value="Unassembled WGS sequence"/>
</dbReference>
<evidence type="ECO:0000313" key="2">
    <source>
        <dbReference type="Proteomes" id="UP001161388"/>
    </source>
</evidence>
<sequence length="113" mass="12205">MDERGPLQAFGLLAVTVSLKARTGKLRLSDKLALMIAFLGCCEDQPDAKRAVREFLASVDTYPRLAGERLRAAIEALPGVDVGQDAFSLLEDLERQAVACGWAEQGGWNNVGD</sequence>
<gene>
    <name evidence="1" type="ORF">GCM10007927_09210</name>
</gene>
<organism evidence="1 2">
    <name type="scientific">Sulfitobacter pacificus</name>
    <dbReference type="NCBI Taxonomy" id="1499314"/>
    <lineage>
        <taxon>Bacteria</taxon>
        <taxon>Pseudomonadati</taxon>
        <taxon>Pseudomonadota</taxon>
        <taxon>Alphaproteobacteria</taxon>
        <taxon>Rhodobacterales</taxon>
        <taxon>Roseobacteraceae</taxon>
        <taxon>Sulfitobacter</taxon>
    </lineage>
</organism>
<proteinExistence type="predicted"/>
<accession>A0ABQ5VGB0</accession>
<keyword evidence="2" id="KW-1185">Reference proteome</keyword>
<protein>
    <submittedName>
        <fullName evidence="1">Uncharacterized protein</fullName>
    </submittedName>
</protein>
<evidence type="ECO:0000313" key="1">
    <source>
        <dbReference type="EMBL" id="GLQ26118.1"/>
    </source>
</evidence>
<dbReference type="EMBL" id="BSNL01000001">
    <property type="protein sequence ID" value="GLQ26118.1"/>
    <property type="molecule type" value="Genomic_DNA"/>
</dbReference>
<name>A0ABQ5VGB0_9RHOB</name>
<comment type="caution">
    <text evidence="1">The sequence shown here is derived from an EMBL/GenBank/DDBJ whole genome shotgun (WGS) entry which is preliminary data.</text>
</comment>
<reference evidence="1" key="2">
    <citation type="submission" date="2023-01" db="EMBL/GenBank/DDBJ databases">
        <title>Draft genome sequence of Sulfitobacter pacificus strain NBRC 109915.</title>
        <authorList>
            <person name="Sun Q."/>
            <person name="Mori K."/>
        </authorList>
    </citation>
    <scope>NUCLEOTIDE SEQUENCE</scope>
    <source>
        <strain evidence="1">NBRC 109915</strain>
    </source>
</reference>
<reference evidence="1" key="1">
    <citation type="journal article" date="2014" name="Int. J. Syst. Evol. Microbiol.">
        <title>Complete genome of a new Firmicutes species belonging to the dominant human colonic microbiota ('Ruminococcus bicirculans') reveals two chromosomes and a selective capacity to utilize plant glucans.</title>
        <authorList>
            <consortium name="NISC Comparative Sequencing Program"/>
            <person name="Wegmann U."/>
            <person name="Louis P."/>
            <person name="Goesmann A."/>
            <person name="Henrissat B."/>
            <person name="Duncan S.H."/>
            <person name="Flint H.J."/>
        </authorList>
    </citation>
    <scope>NUCLEOTIDE SEQUENCE</scope>
    <source>
        <strain evidence="1">NBRC 109915</strain>
    </source>
</reference>